<dbReference type="EMBL" id="NEDP02005572">
    <property type="protein sequence ID" value="OWF38151.1"/>
    <property type="molecule type" value="Genomic_DNA"/>
</dbReference>
<name>A0A210PNU0_MIZYE</name>
<dbReference type="Proteomes" id="UP000242188">
    <property type="component" value="Unassembled WGS sequence"/>
</dbReference>
<feature type="region of interest" description="Disordered" evidence="15">
    <location>
        <begin position="88"/>
        <end position="133"/>
    </location>
</feature>
<dbReference type="PANTHER" id="PTHR12485:SF1">
    <property type="entry name" value="NADH DEHYDROGENASE [UBIQUINONE] 1 ALPHA SUBCOMPLEX SUBUNIT 7"/>
    <property type="match status" value="1"/>
</dbReference>
<proteinExistence type="inferred from homology"/>
<organism evidence="16 17">
    <name type="scientific">Mizuhopecten yessoensis</name>
    <name type="common">Japanese scallop</name>
    <name type="synonym">Patinopecten yessoensis</name>
    <dbReference type="NCBI Taxonomy" id="6573"/>
    <lineage>
        <taxon>Eukaryota</taxon>
        <taxon>Metazoa</taxon>
        <taxon>Spiralia</taxon>
        <taxon>Lophotrochozoa</taxon>
        <taxon>Mollusca</taxon>
        <taxon>Bivalvia</taxon>
        <taxon>Autobranchia</taxon>
        <taxon>Pteriomorphia</taxon>
        <taxon>Pectinida</taxon>
        <taxon>Pectinoidea</taxon>
        <taxon>Pectinidae</taxon>
        <taxon>Mizuhopecten</taxon>
    </lineage>
</organism>
<dbReference type="PANTHER" id="PTHR12485">
    <property type="entry name" value="NADH-UBIQUINONE OXIDOREDUCTASE SUBUNIT B"/>
    <property type="match status" value="1"/>
</dbReference>
<evidence type="ECO:0000256" key="11">
    <source>
        <dbReference type="ARBA" id="ARBA00023128"/>
    </source>
</evidence>
<keyword evidence="7" id="KW-0679">Respiratory chain</keyword>
<evidence type="ECO:0000256" key="8">
    <source>
        <dbReference type="ARBA" id="ARBA00022792"/>
    </source>
</evidence>
<protein>
    <recommendedName>
        <fullName evidence="5">NADH dehydrogenase [ubiquinone] 1 alpha subcomplex subunit 7</fullName>
    </recommendedName>
    <alternativeName>
        <fullName evidence="14">Complex I-B14.5a</fullName>
    </alternativeName>
    <alternativeName>
        <fullName evidence="13">NADH-ubiquinone oxidoreductase subunit B14.5a</fullName>
    </alternativeName>
</protein>
<evidence type="ECO:0000256" key="6">
    <source>
        <dbReference type="ARBA" id="ARBA00022448"/>
    </source>
</evidence>
<keyword evidence="16" id="KW-0830">Ubiquinone</keyword>
<evidence type="ECO:0000313" key="16">
    <source>
        <dbReference type="EMBL" id="OWF38151.1"/>
    </source>
</evidence>
<keyword evidence="17" id="KW-1185">Reference proteome</keyword>
<evidence type="ECO:0000256" key="10">
    <source>
        <dbReference type="ARBA" id="ARBA00022990"/>
    </source>
</evidence>
<gene>
    <name evidence="16" type="ORF">KP79_PYT08822</name>
</gene>
<dbReference type="AlphaFoldDB" id="A0A210PNU0"/>
<evidence type="ECO:0000256" key="9">
    <source>
        <dbReference type="ARBA" id="ARBA00022982"/>
    </source>
</evidence>
<accession>A0A210PNU0</accession>
<evidence type="ECO:0000256" key="15">
    <source>
        <dbReference type="SAM" id="MobiDB-lite"/>
    </source>
</evidence>
<evidence type="ECO:0000256" key="13">
    <source>
        <dbReference type="ARBA" id="ARBA00030360"/>
    </source>
</evidence>
<comment type="similarity">
    <text evidence="3">Belongs to the complex I NDUFA7 subunit family.</text>
</comment>
<keyword evidence="12" id="KW-0472">Membrane</keyword>
<sequence length="133" mass="14821">MSALKKMAYGTDNRAQTKLIVWIRNKLTKNIIYKDANRFPDSQSARDQPPPNLPDGPSAKLSDNYFYTRDARCLMGPPKVLFAASQDQKTLTAGGTVEKASSDVVPKKTMGPTPPGFRLHPEMTPKPYNPKWV</sequence>
<keyword evidence="8" id="KW-0999">Mitochondrion inner membrane</keyword>
<evidence type="ECO:0000256" key="1">
    <source>
        <dbReference type="ARBA" id="ARBA00003195"/>
    </source>
</evidence>
<dbReference type="OrthoDB" id="10063829at2759"/>
<evidence type="ECO:0000256" key="7">
    <source>
        <dbReference type="ARBA" id="ARBA00022660"/>
    </source>
</evidence>
<dbReference type="GO" id="GO:0006120">
    <property type="term" value="P:mitochondrial electron transport, NADH to ubiquinone"/>
    <property type="evidence" value="ECO:0007669"/>
    <property type="project" value="TreeGrafter"/>
</dbReference>
<keyword evidence="10" id="KW-0007">Acetylation</keyword>
<evidence type="ECO:0000256" key="12">
    <source>
        <dbReference type="ARBA" id="ARBA00023136"/>
    </source>
</evidence>
<reference evidence="16 17" key="1">
    <citation type="journal article" date="2017" name="Nat. Ecol. Evol.">
        <title>Scallop genome provides insights into evolution of bilaterian karyotype and development.</title>
        <authorList>
            <person name="Wang S."/>
            <person name="Zhang J."/>
            <person name="Jiao W."/>
            <person name="Li J."/>
            <person name="Xun X."/>
            <person name="Sun Y."/>
            <person name="Guo X."/>
            <person name="Huan P."/>
            <person name="Dong B."/>
            <person name="Zhang L."/>
            <person name="Hu X."/>
            <person name="Sun X."/>
            <person name="Wang J."/>
            <person name="Zhao C."/>
            <person name="Wang Y."/>
            <person name="Wang D."/>
            <person name="Huang X."/>
            <person name="Wang R."/>
            <person name="Lv J."/>
            <person name="Li Y."/>
            <person name="Zhang Z."/>
            <person name="Liu B."/>
            <person name="Lu W."/>
            <person name="Hui Y."/>
            <person name="Liang J."/>
            <person name="Zhou Z."/>
            <person name="Hou R."/>
            <person name="Li X."/>
            <person name="Liu Y."/>
            <person name="Li H."/>
            <person name="Ning X."/>
            <person name="Lin Y."/>
            <person name="Zhao L."/>
            <person name="Xing Q."/>
            <person name="Dou J."/>
            <person name="Li Y."/>
            <person name="Mao J."/>
            <person name="Guo H."/>
            <person name="Dou H."/>
            <person name="Li T."/>
            <person name="Mu C."/>
            <person name="Jiang W."/>
            <person name="Fu Q."/>
            <person name="Fu X."/>
            <person name="Miao Y."/>
            <person name="Liu J."/>
            <person name="Yu Q."/>
            <person name="Li R."/>
            <person name="Liao H."/>
            <person name="Li X."/>
            <person name="Kong Y."/>
            <person name="Jiang Z."/>
            <person name="Chourrout D."/>
            <person name="Li R."/>
            <person name="Bao Z."/>
        </authorList>
    </citation>
    <scope>NUCLEOTIDE SEQUENCE [LARGE SCALE GENOMIC DNA]</scope>
    <source>
        <strain evidence="16 17">PY_sf001</strain>
    </source>
</reference>
<dbReference type="STRING" id="6573.A0A210PNU0"/>
<comment type="function">
    <text evidence="1">Accessory subunit of the mitochondrial membrane respiratory chain NADH dehydrogenase (Complex I), that is believed not to be involved in catalysis. Complex I functions in the transfer of electrons from NADH to the respiratory chain. The immediate electron acceptor for the enzyme is believed to be ubiquinone.</text>
</comment>
<dbReference type="Pfam" id="PF07347">
    <property type="entry name" value="CI-B14_5a"/>
    <property type="match status" value="1"/>
</dbReference>
<evidence type="ECO:0000256" key="3">
    <source>
        <dbReference type="ARBA" id="ARBA00005482"/>
    </source>
</evidence>
<dbReference type="GO" id="GO:0005743">
    <property type="term" value="C:mitochondrial inner membrane"/>
    <property type="evidence" value="ECO:0007669"/>
    <property type="project" value="UniProtKB-SubCell"/>
</dbReference>
<comment type="subcellular location">
    <subcellularLocation>
        <location evidence="2">Mitochondrion inner membrane</location>
        <topology evidence="2">Peripheral membrane protein</topology>
        <orientation evidence="2">Matrix side</orientation>
    </subcellularLocation>
</comment>
<evidence type="ECO:0000256" key="5">
    <source>
        <dbReference type="ARBA" id="ARBA00016383"/>
    </source>
</evidence>
<evidence type="ECO:0000313" key="17">
    <source>
        <dbReference type="Proteomes" id="UP000242188"/>
    </source>
</evidence>
<feature type="region of interest" description="Disordered" evidence="15">
    <location>
        <begin position="38"/>
        <end position="61"/>
    </location>
</feature>
<evidence type="ECO:0000256" key="14">
    <source>
        <dbReference type="ARBA" id="ARBA00033401"/>
    </source>
</evidence>
<dbReference type="InterPro" id="IPR009947">
    <property type="entry name" value="NDUA7"/>
</dbReference>
<keyword evidence="6" id="KW-0813">Transport</keyword>
<evidence type="ECO:0000256" key="4">
    <source>
        <dbReference type="ARBA" id="ARBA00011533"/>
    </source>
</evidence>
<keyword evidence="9" id="KW-0249">Electron transport</keyword>
<evidence type="ECO:0000256" key="2">
    <source>
        <dbReference type="ARBA" id="ARBA00004443"/>
    </source>
</evidence>
<comment type="caution">
    <text evidence="16">The sequence shown here is derived from an EMBL/GenBank/DDBJ whole genome shotgun (WGS) entry which is preliminary data.</text>
</comment>
<keyword evidence="11" id="KW-0496">Mitochondrion</keyword>
<comment type="subunit">
    <text evidence="4">Complex I is composed of 45 different subunits.</text>
</comment>